<gene>
    <name evidence="2" type="ORF">LACBIDRAFT_295354</name>
</gene>
<dbReference type="HOGENOM" id="CLU_976836_0_0_1"/>
<proteinExistence type="predicted"/>
<sequence length="285" mass="30805">MSTTPPTTPNHGSQTSDVILRRTCFKETIVSGPSSAVSEILEGPLFQAESRENKIIQTVTEDVLSQLQEIVESEVSKQLAKMRKGVGLEAKPFPAMPLFSCSPQRFTSIHDLSTIAADDADNPWQDSAGQIVLAVRKAASAQAGVEVASAVDGESPTATAEQLNQNLAPPTAKPSHVPEQTPPTFQVFAEKYIQRALEALSIPTPIRIHEDGEPSSVGTLFGTIVHRTIVRPIIILVDTVAKNPELVLICALFMFLISALTTVGILKYRLSSSRRSWAMFVSVMS</sequence>
<feature type="transmembrane region" description="Helical" evidence="1">
    <location>
        <begin position="246"/>
        <end position="266"/>
    </location>
</feature>
<evidence type="ECO:0000313" key="2">
    <source>
        <dbReference type="EMBL" id="EDR02832.1"/>
    </source>
</evidence>
<dbReference type="RefSeq" id="XP_001886542.1">
    <property type="nucleotide sequence ID" value="XM_001886507.1"/>
</dbReference>
<dbReference type="OrthoDB" id="10373832at2759"/>
<evidence type="ECO:0000313" key="3">
    <source>
        <dbReference type="Proteomes" id="UP000001194"/>
    </source>
</evidence>
<dbReference type="KEGG" id="lbc:LACBIDRAFT_295354"/>
<keyword evidence="1" id="KW-0472">Membrane</keyword>
<keyword evidence="1" id="KW-1133">Transmembrane helix</keyword>
<dbReference type="GeneID" id="6082190"/>
<evidence type="ECO:0000256" key="1">
    <source>
        <dbReference type="SAM" id="Phobius"/>
    </source>
</evidence>
<protein>
    <submittedName>
        <fullName evidence="2">Predicted protein</fullName>
    </submittedName>
</protein>
<name>B0DR91_LACBS</name>
<dbReference type="AlphaFoldDB" id="B0DR91"/>
<dbReference type="Proteomes" id="UP000001194">
    <property type="component" value="Unassembled WGS sequence"/>
</dbReference>
<dbReference type="InParanoid" id="B0DR91"/>
<organism evidence="3">
    <name type="scientific">Laccaria bicolor (strain S238N-H82 / ATCC MYA-4686)</name>
    <name type="common">Bicoloured deceiver</name>
    <name type="synonym">Laccaria laccata var. bicolor</name>
    <dbReference type="NCBI Taxonomy" id="486041"/>
    <lineage>
        <taxon>Eukaryota</taxon>
        <taxon>Fungi</taxon>
        <taxon>Dikarya</taxon>
        <taxon>Basidiomycota</taxon>
        <taxon>Agaricomycotina</taxon>
        <taxon>Agaricomycetes</taxon>
        <taxon>Agaricomycetidae</taxon>
        <taxon>Agaricales</taxon>
        <taxon>Agaricineae</taxon>
        <taxon>Hydnangiaceae</taxon>
        <taxon>Laccaria</taxon>
    </lineage>
</organism>
<keyword evidence="1" id="KW-0812">Transmembrane</keyword>
<dbReference type="EMBL" id="DS547128">
    <property type="protein sequence ID" value="EDR02832.1"/>
    <property type="molecule type" value="Genomic_DNA"/>
</dbReference>
<keyword evidence="3" id="KW-1185">Reference proteome</keyword>
<accession>B0DR91</accession>
<reference evidence="2 3" key="1">
    <citation type="journal article" date="2008" name="Nature">
        <title>The genome of Laccaria bicolor provides insights into mycorrhizal symbiosis.</title>
        <authorList>
            <person name="Martin F."/>
            <person name="Aerts A."/>
            <person name="Ahren D."/>
            <person name="Brun A."/>
            <person name="Danchin E.G.J."/>
            <person name="Duchaussoy F."/>
            <person name="Gibon J."/>
            <person name="Kohler A."/>
            <person name="Lindquist E."/>
            <person name="Pereda V."/>
            <person name="Salamov A."/>
            <person name="Shapiro H.J."/>
            <person name="Wuyts J."/>
            <person name="Blaudez D."/>
            <person name="Buee M."/>
            <person name="Brokstein P."/>
            <person name="Canbaeck B."/>
            <person name="Cohen D."/>
            <person name="Courty P.E."/>
            <person name="Coutinho P.M."/>
            <person name="Delaruelle C."/>
            <person name="Detter J.C."/>
            <person name="Deveau A."/>
            <person name="DiFazio S."/>
            <person name="Duplessis S."/>
            <person name="Fraissinet-Tachet L."/>
            <person name="Lucic E."/>
            <person name="Frey-Klett P."/>
            <person name="Fourrey C."/>
            <person name="Feussner I."/>
            <person name="Gay G."/>
            <person name="Grimwood J."/>
            <person name="Hoegger P.J."/>
            <person name="Jain P."/>
            <person name="Kilaru S."/>
            <person name="Labbe J."/>
            <person name="Lin Y.C."/>
            <person name="Legue V."/>
            <person name="Le Tacon F."/>
            <person name="Marmeisse R."/>
            <person name="Melayah D."/>
            <person name="Montanini B."/>
            <person name="Muratet M."/>
            <person name="Nehls U."/>
            <person name="Niculita-Hirzel H."/>
            <person name="Oudot-Le Secq M.P."/>
            <person name="Peter M."/>
            <person name="Quesneville H."/>
            <person name="Rajashekar B."/>
            <person name="Reich M."/>
            <person name="Rouhier N."/>
            <person name="Schmutz J."/>
            <person name="Yin T."/>
            <person name="Chalot M."/>
            <person name="Henrissat B."/>
            <person name="Kuees U."/>
            <person name="Lucas S."/>
            <person name="Van de Peer Y."/>
            <person name="Podila G.K."/>
            <person name="Polle A."/>
            <person name="Pukkila P.J."/>
            <person name="Richardson P.M."/>
            <person name="Rouze P."/>
            <person name="Sanders I.R."/>
            <person name="Stajich J.E."/>
            <person name="Tunlid A."/>
            <person name="Tuskan G."/>
            <person name="Grigoriev I.V."/>
        </authorList>
    </citation>
    <scope>NUCLEOTIDE SEQUENCE [LARGE SCALE GENOMIC DNA]</scope>
    <source>
        <strain evidence="3">S238N-H82 / ATCC MYA-4686</strain>
    </source>
</reference>